<dbReference type="InterPro" id="IPR025398">
    <property type="entry name" value="DUF4371"/>
</dbReference>
<organism evidence="2">
    <name type="scientific">Sipha flava</name>
    <name type="common">yellow sugarcane aphid</name>
    <dbReference type="NCBI Taxonomy" id="143950"/>
    <lineage>
        <taxon>Eukaryota</taxon>
        <taxon>Metazoa</taxon>
        <taxon>Ecdysozoa</taxon>
        <taxon>Arthropoda</taxon>
        <taxon>Hexapoda</taxon>
        <taxon>Insecta</taxon>
        <taxon>Pterygota</taxon>
        <taxon>Neoptera</taxon>
        <taxon>Paraneoptera</taxon>
        <taxon>Hemiptera</taxon>
        <taxon>Sternorrhyncha</taxon>
        <taxon>Aphidomorpha</taxon>
        <taxon>Aphidoidea</taxon>
        <taxon>Aphididae</taxon>
        <taxon>Sipha</taxon>
    </lineage>
</organism>
<dbReference type="InterPro" id="IPR012337">
    <property type="entry name" value="RNaseH-like_sf"/>
</dbReference>
<dbReference type="InterPro" id="IPR008906">
    <property type="entry name" value="HATC_C_dom"/>
</dbReference>
<reference evidence="2" key="1">
    <citation type="submission" date="2018-04" db="EMBL/GenBank/DDBJ databases">
        <title>Transcriptome assembly of Sipha flava.</title>
        <authorList>
            <person name="Scully E.D."/>
            <person name="Geib S.M."/>
            <person name="Palmer N.A."/>
            <person name="Koch K."/>
            <person name="Bradshaw J."/>
            <person name="Heng-Moss T."/>
            <person name="Sarath G."/>
        </authorList>
    </citation>
    <scope>NUCLEOTIDE SEQUENCE</scope>
</reference>
<dbReference type="SUPFAM" id="SSF53098">
    <property type="entry name" value="Ribonuclease H-like"/>
    <property type="match status" value="1"/>
</dbReference>
<dbReference type="InterPro" id="IPR052958">
    <property type="entry name" value="IFN-induced_PKR_regulator"/>
</dbReference>
<dbReference type="GO" id="GO:0016301">
    <property type="term" value="F:kinase activity"/>
    <property type="evidence" value="ECO:0007669"/>
    <property type="project" value="UniProtKB-KW"/>
</dbReference>
<evidence type="ECO:0000313" key="2">
    <source>
        <dbReference type="EMBL" id="MBY77534.1"/>
    </source>
</evidence>
<dbReference type="Pfam" id="PF05699">
    <property type="entry name" value="Dimer_Tnp_hAT"/>
    <property type="match status" value="1"/>
</dbReference>
<dbReference type="SMART" id="SM00597">
    <property type="entry name" value="ZnF_TTF"/>
    <property type="match status" value="1"/>
</dbReference>
<accession>A0A2S2QIH3</accession>
<sequence length="820" mass="93339">MKRVQRQLDITAFTQIKKDKTNNPNSEFQPVEPTNINYSNKDVSIEQAYLEELPSVSKNSTDIHNLTSMHSNYTPSVSTMSNNFTKTPIVGVNDIGNYVHNLEINDLKKEELLKTPWVPSSTYIFPVKTKRNLRFQLSWIKRFPWLSYSQLFEGAFCRLCVLFAREKGGNGSHQKLGALVSKEYTNWKNALQDFQLHATTSYHKLCVEKSDSFLKVNEGISKNITEQLSIERSRQIEQNRKILLSIIKTIILCSRQEIAFRGSNDYGNVMNINDFNDGNFRALLRFRVDSGDTTLGEHLKNGPRNSLYTSPGIQNDIISICGEIIKSKIVQRVNAAECFSVLADETTDIGRIEQMSVCLRYYDQKDKKIREDFLEFTPAVDLSGKGLATLIMGCLQKNSIHCQFLVGQGYDGASAMSGYLHGAQEYIKKDFPMALYVHCSAHSLNLALANACSLPSIRNCISTIQTVGTFFRSSAQRSELLRTTIIETLSETRHTTLVALCETRWVYKHESVMRFKELYPAIIVALEKLESSINKETAQKSCQLLSTIKDAKFVIPLVIIENIFSYTLTLCKQLQTINADLVEACNHVDDVLAVLDEMRENNKQHFSDLFSVVAIMLNKNKEDIVLPRIANKQTHRSNVPSHSSEEYYNFNIFLPFLDYIRSQLCDRFQKHKSLISSLQQIIPSKCIIATNEEINDCVNFYSQILIEPNAFKAEFAIWKTKWLKEGSRPKTAIAGLDNCNPLLFPNIRKLLQVLVTMPMSTATPERTFSSLKRLKTYLRNSTGETRLNGLALMSVHRDINVDPEEVLTQFSKSSRKIMLL</sequence>
<evidence type="ECO:0000259" key="1">
    <source>
        <dbReference type="SMART" id="SM00597"/>
    </source>
</evidence>
<dbReference type="EMBL" id="GGMS01008331">
    <property type="protein sequence ID" value="MBY77534.1"/>
    <property type="molecule type" value="Transcribed_RNA"/>
</dbReference>
<gene>
    <name evidence="2" type="primary">PRKRIR_32</name>
    <name evidence="2" type="ORF">g.152669</name>
</gene>
<protein>
    <submittedName>
        <fullName evidence="2">Repressor of the inhibitor of the protein kinase</fullName>
    </submittedName>
</protein>
<dbReference type="PANTHER" id="PTHR46289:SF14">
    <property type="entry name" value="DUF4371 DOMAIN-CONTAINING PROTEIN"/>
    <property type="match status" value="1"/>
</dbReference>
<dbReference type="InterPro" id="IPR006580">
    <property type="entry name" value="Znf_TTF"/>
</dbReference>
<dbReference type="AlphaFoldDB" id="A0A2S2QIH3"/>
<dbReference type="GO" id="GO:0046983">
    <property type="term" value="F:protein dimerization activity"/>
    <property type="evidence" value="ECO:0007669"/>
    <property type="project" value="InterPro"/>
</dbReference>
<proteinExistence type="predicted"/>
<keyword evidence="2" id="KW-0418">Kinase</keyword>
<dbReference type="Pfam" id="PF14291">
    <property type="entry name" value="DUF4371"/>
    <property type="match status" value="1"/>
</dbReference>
<dbReference type="OrthoDB" id="6617077at2759"/>
<name>A0A2S2QIH3_9HEMI</name>
<feature type="domain" description="TTF-type" evidence="1">
    <location>
        <begin position="131"/>
        <end position="226"/>
    </location>
</feature>
<keyword evidence="2" id="KW-0808">Transferase</keyword>
<dbReference type="PANTHER" id="PTHR46289">
    <property type="entry name" value="52 KDA REPRESSOR OF THE INHIBITOR OF THE PROTEIN KINASE-LIKE PROTEIN-RELATED"/>
    <property type="match status" value="1"/>
</dbReference>